<accession>A0ABQ3GHC9</accession>
<dbReference type="Gene3D" id="1.20.120.530">
    <property type="entry name" value="GntR ligand-binding domain-like"/>
    <property type="match status" value="1"/>
</dbReference>
<evidence type="ECO:0000313" key="6">
    <source>
        <dbReference type="Proteomes" id="UP000642819"/>
    </source>
</evidence>
<dbReference type="PANTHER" id="PTHR43537">
    <property type="entry name" value="TRANSCRIPTIONAL REGULATOR, GNTR FAMILY"/>
    <property type="match status" value="1"/>
</dbReference>
<dbReference type="InterPro" id="IPR036388">
    <property type="entry name" value="WH-like_DNA-bd_sf"/>
</dbReference>
<dbReference type="SMART" id="SM00345">
    <property type="entry name" value="HTH_GNTR"/>
    <property type="match status" value="1"/>
</dbReference>
<dbReference type="RefSeq" id="WP_189349197.1">
    <property type="nucleotide sequence ID" value="NZ_BMXK01000004.1"/>
</dbReference>
<feature type="domain" description="HTH gntR-type" evidence="4">
    <location>
        <begin position="16"/>
        <end position="84"/>
    </location>
</feature>
<protein>
    <submittedName>
        <fullName evidence="5">Transcriptional regulator</fullName>
    </submittedName>
</protein>
<keyword evidence="2" id="KW-0238">DNA-binding</keyword>
<dbReference type="InterPro" id="IPR011711">
    <property type="entry name" value="GntR_C"/>
</dbReference>
<dbReference type="InterPro" id="IPR008920">
    <property type="entry name" value="TF_FadR/GntR_C"/>
</dbReference>
<evidence type="ECO:0000256" key="3">
    <source>
        <dbReference type="ARBA" id="ARBA00023163"/>
    </source>
</evidence>
<dbReference type="SUPFAM" id="SSF46785">
    <property type="entry name" value="Winged helix' DNA-binding domain"/>
    <property type="match status" value="1"/>
</dbReference>
<keyword evidence="1" id="KW-0805">Transcription regulation</keyword>
<dbReference type="PRINTS" id="PR00035">
    <property type="entry name" value="HTHGNTR"/>
</dbReference>
<dbReference type="PANTHER" id="PTHR43537:SF5">
    <property type="entry name" value="UXU OPERON TRANSCRIPTIONAL REGULATOR"/>
    <property type="match status" value="1"/>
</dbReference>
<keyword evidence="6" id="KW-1185">Reference proteome</keyword>
<dbReference type="SUPFAM" id="SSF48008">
    <property type="entry name" value="GntR ligand-binding domain-like"/>
    <property type="match status" value="1"/>
</dbReference>
<dbReference type="Gene3D" id="1.10.10.10">
    <property type="entry name" value="Winged helix-like DNA-binding domain superfamily/Winged helix DNA-binding domain"/>
    <property type="match status" value="1"/>
</dbReference>
<name>A0ABQ3GHC9_9MICC</name>
<dbReference type="Pfam" id="PF00392">
    <property type="entry name" value="GntR"/>
    <property type="match status" value="1"/>
</dbReference>
<dbReference type="SMART" id="SM00895">
    <property type="entry name" value="FCD"/>
    <property type="match status" value="1"/>
</dbReference>
<gene>
    <name evidence="5" type="ORF">GCM10008096_11750</name>
</gene>
<dbReference type="Proteomes" id="UP000642819">
    <property type="component" value="Unassembled WGS sequence"/>
</dbReference>
<sequence>MTEQPRGDRRARANAAARSQALQHEIMELIIERGIGPGEPLPTEQELVEELGVGRNTVREALKVLQAVGVVDVRHGYGMFVARKKLDGMRTPLEFHARLSLTRSGQEAMELVDVRQALEAGLIGPAIDAITAEDLAEVLSAVEEMERLASAGLPLVEADERFHGSLYASLDNGLLSNLLGVFWSAYSRLHAQIGPATVDLGETALEHRRIYEAVVAQDAARARELLTSHFDGIRRLIQAVVGESAPA</sequence>
<organism evidence="5 6">
    <name type="scientific">Zhihengliuella salsuginis</name>
    <dbReference type="NCBI Taxonomy" id="578222"/>
    <lineage>
        <taxon>Bacteria</taxon>
        <taxon>Bacillati</taxon>
        <taxon>Actinomycetota</taxon>
        <taxon>Actinomycetes</taxon>
        <taxon>Micrococcales</taxon>
        <taxon>Micrococcaceae</taxon>
        <taxon>Zhihengliuella</taxon>
    </lineage>
</organism>
<evidence type="ECO:0000256" key="1">
    <source>
        <dbReference type="ARBA" id="ARBA00023015"/>
    </source>
</evidence>
<proteinExistence type="predicted"/>
<comment type="caution">
    <text evidence="5">The sequence shown here is derived from an EMBL/GenBank/DDBJ whole genome shotgun (WGS) entry which is preliminary data.</text>
</comment>
<evidence type="ECO:0000313" key="5">
    <source>
        <dbReference type="EMBL" id="GHD04429.1"/>
    </source>
</evidence>
<evidence type="ECO:0000256" key="2">
    <source>
        <dbReference type="ARBA" id="ARBA00023125"/>
    </source>
</evidence>
<keyword evidence="3" id="KW-0804">Transcription</keyword>
<dbReference type="InterPro" id="IPR036390">
    <property type="entry name" value="WH_DNA-bd_sf"/>
</dbReference>
<dbReference type="InterPro" id="IPR000524">
    <property type="entry name" value="Tscrpt_reg_HTH_GntR"/>
</dbReference>
<dbReference type="PROSITE" id="PS50949">
    <property type="entry name" value="HTH_GNTR"/>
    <property type="match status" value="1"/>
</dbReference>
<evidence type="ECO:0000259" key="4">
    <source>
        <dbReference type="PROSITE" id="PS50949"/>
    </source>
</evidence>
<dbReference type="EMBL" id="BMXK01000004">
    <property type="protein sequence ID" value="GHD04429.1"/>
    <property type="molecule type" value="Genomic_DNA"/>
</dbReference>
<reference evidence="6" key="1">
    <citation type="journal article" date="2019" name="Int. J. Syst. Evol. Microbiol.">
        <title>The Global Catalogue of Microorganisms (GCM) 10K type strain sequencing project: providing services to taxonomists for standard genome sequencing and annotation.</title>
        <authorList>
            <consortium name="The Broad Institute Genomics Platform"/>
            <consortium name="The Broad Institute Genome Sequencing Center for Infectious Disease"/>
            <person name="Wu L."/>
            <person name="Ma J."/>
        </authorList>
    </citation>
    <scope>NUCLEOTIDE SEQUENCE [LARGE SCALE GENOMIC DNA]</scope>
    <source>
        <strain evidence="6">KCTC 19466</strain>
    </source>
</reference>
<dbReference type="Pfam" id="PF07729">
    <property type="entry name" value="FCD"/>
    <property type="match status" value="1"/>
</dbReference>
<dbReference type="CDD" id="cd07377">
    <property type="entry name" value="WHTH_GntR"/>
    <property type="match status" value="1"/>
</dbReference>